<feature type="transmembrane region" description="Helical" evidence="1">
    <location>
        <begin position="5"/>
        <end position="22"/>
    </location>
</feature>
<dbReference type="KEGG" id="tcq:TIRI35C_0168"/>
<reference evidence="2 3" key="1">
    <citation type="submission" date="2020-09" db="EMBL/GenBank/DDBJ databases">
        <authorList>
            <person name="Courtine D."/>
        </authorList>
    </citation>
    <scope>NUCLEOTIDE SEQUENCE [LARGE SCALE GENOMIC DNA]</scope>
    <source>
        <strain evidence="2 3">IRI35c</strain>
    </source>
</reference>
<dbReference type="AlphaFoldDB" id="A0A7G2D8R1"/>
<keyword evidence="1" id="KW-0812">Transmembrane</keyword>
<organism evidence="2 3">
    <name type="scientific">Thermococcus camini</name>
    <dbReference type="NCBI Taxonomy" id="2016373"/>
    <lineage>
        <taxon>Archaea</taxon>
        <taxon>Methanobacteriati</taxon>
        <taxon>Methanobacteriota</taxon>
        <taxon>Thermococci</taxon>
        <taxon>Thermococcales</taxon>
        <taxon>Thermococcaceae</taxon>
        <taxon>Thermococcus</taxon>
    </lineage>
</organism>
<feature type="transmembrane region" description="Helical" evidence="1">
    <location>
        <begin position="28"/>
        <end position="48"/>
    </location>
</feature>
<dbReference type="EMBL" id="LR881183">
    <property type="protein sequence ID" value="CAD5243322.1"/>
    <property type="molecule type" value="Genomic_DNA"/>
</dbReference>
<dbReference type="RefSeq" id="WP_188201391.1">
    <property type="nucleotide sequence ID" value="NZ_LR881183.1"/>
</dbReference>
<keyword evidence="1" id="KW-1133">Transmembrane helix</keyword>
<evidence type="ECO:0000313" key="2">
    <source>
        <dbReference type="EMBL" id="CAD5243322.1"/>
    </source>
</evidence>
<accession>A0A7G2D8R1</accession>
<gene>
    <name evidence="2" type="ORF">TIRI35C_0168</name>
</gene>
<name>A0A7G2D8R1_9EURY</name>
<evidence type="ECO:0000256" key="1">
    <source>
        <dbReference type="SAM" id="Phobius"/>
    </source>
</evidence>
<keyword evidence="1" id="KW-0472">Membrane</keyword>
<keyword evidence="3" id="KW-1185">Reference proteome</keyword>
<protein>
    <submittedName>
        <fullName evidence="2">Uncharacterized protein</fullName>
    </submittedName>
</protein>
<sequence length="239" mass="24767">MGRLAGSALAITGIVLWYYGGISGNTAVVNLGLGAIVLGLVLAALPLGSEVKKEALLLAVEPSCAFLENLRRSLNLMGSPVVIPSYENLPSGGVFLPSTDDFRLSLGRLDGESVFVTGPEAESGLLVSPPPGWGIVEYTIENVGELSGTGIGYASAAVSSVLSALGLGSAEAFEREDGTIEVFARPLCDGPVYADPAVSAVLLGIAIGMGELLRIRSVERKNEHVKVTLECLGGIEKWL</sequence>
<evidence type="ECO:0000313" key="3">
    <source>
        <dbReference type="Proteomes" id="UP000516304"/>
    </source>
</evidence>
<dbReference type="GeneID" id="58917900"/>
<dbReference type="Proteomes" id="UP000516304">
    <property type="component" value="Chromosome TIRI35C"/>
</dbReference>
<proteinExistence type="predicted"/>